<protein>
    <submittedName>
        <fullName evidence="10">ABC-type bacteriocin/lantibiotic exporter, contains an N-terminal double-glycine peptidase domain</fullName>
    </submittedName>
</protein>
<dbReference type="PROSITE" id="PS50893">
    <property type="entry name" value="ABC_TRANSPORTER_2"/>
    <property type="match status" value="1"/>
</dbReference>
<dbReference type="InterPro" id="IPR039421">
    <property type="entry name" value="Type_1_exporter"/>
</dbReference>
<evidence type="ECO:0000256" key="6">
    <source>
        <dbReference type="ARBA" id="ARBA00023136"/>
    </source>
</evidence>
<evidence type="ECO:0000256" key="4">
    <source>
        <dbReference type="ARBA" id="ARBA00022840"/>
    </source>
</evidence>
<name>A0A1M6FDL5_9FIRM</name>
<dbReference type="InterPro" id="IPR036640">
    <property type="entry name" value="ABC1_TM_sf"/>
</dbReference>
<feature type="transmembrane region" description="Helical" evidence="7">
    <location>
        <begin position="179"/>
        <end position="197"/>
    </location>
</feature>
<feature type="transmembrane region" description="Helical" evidence="7">
    <location>
        <begin position="20"/>
        <end position="44"/>
    </location>
</feature>
<dbReference type="InterPro" id="IPR003593">
    <property type="entry name" value="AAA+_ATPase"/>
</dbReference>
<evidence type="ECO:0000313" key="11">
    <source>
        <dbReference type="Proteomes" id="UP000191240"/>
    </source>
</evidence>
<feature type="transmembrane region" description="Helical" evidence="7">
    <location>
        <begin position="291"/>
        <end position="307"/>
    </location>
</feature>
<evidence type="ECO:0000256" key="3">
    <source>
        <dbReference type="ARBA" id="ARBA00022741"/>
    </source>
</evidence>
<keyword evidence="4" id="KW-0067">ATP-binding</keyword>
<dbReference type="InterPro" id="IPR017871">
    <property type="entry name" value="ABC_transporter-like_CS"/>
</dbReference>
<reference evidence="10 11" key="1">
    <citation type="submission" date="2016-11" db="EMBL/GenBank/DDBJ databases">
        <authorList>
            <person name="Jaros S."/>
            <person name="Januszkiewicz K."/>
            <person name="Wedrychowicz H."/>
        </authorList>
    </citation>
    <scope>NUCLEOTIDE SEQUENCE [LARGE SCALE GENOMIC DNA]</scope>
    <source>
        <strain evidence="10 11">DSM 3074</strain>
    </source>
</reference>
<dbReference type="InterPro" id="IPR011527">
    <property type="entry name" value="ABC1_TM_dom"/>
</dbReference>
<dbReference type="Proteomes" id="UP000191240">
    <property type="component" value="Unassembled WGS sequence"/>
</dbReference>
<keyword evidence="6 7" id="KW-0472">Membrane</keyword>
<dbReference type="GO" id="GO:0140359">
    <property type="term" value="F:ABC-type transporter activity"/>
    <property type="evidence" value="ECO:0007669"/>
    <property type="project" value="InterPro"/>
</dbReference>
<dbReference type="Gene3D" id="1.20.1560.10">
    <property type="entry name" value="ABC transporter type 1, transmembrane domain"/>
    <property type="match status" value="1"/>
</dbReference>
<dbReference type="Pfam" id="PF00005">
    <property type="entry name" value="ABC_tran"/>
    <property type="match status" value="1"/>
</dbReference>
<dbReference type="Gene3D" id="3.40.50.300">
    <property type="entry name" value="P-loop containing nucleotide triphosphate hydrolases"/>
    <property type="match status" value="1"/>
</dbReference>
<evidence type="ECO:0000259" key="9">
    <source>
        <dbReference type="PROSITE" id="PS50929"/>
    </source>
</evidence>
<evidence type="ECO:0000256" key="2">
    <source>
        <dbReference type="ARBA" id="ARBA00022692"/>
    </source>
</evidence>
<dbReference type="RefSeq" id="WP_080326123.1">
    <property type="nucleotide sequence ID" value="NZ_FQYW01000020.1"/>
</dbReference>
<dbReference type="SMART" id="SM00382">
    <property type="entry name" value="AAA"/>
    <property type="match status" value="1"/>
</dbReference>
<dbReference type="PANTHER" id="PTHR24221:SF654">
    <property type="entry name" value="ATP-BINDING CASSETTE SUB-FAMILY B MEMBER 6"/>
    <property type="match status" value="1"/>
</dbReference>
<dbReference type="SUPFAM" id="SSF52540">
    <property type="entry name" value="P-loop containing nucleoside triphosphate hydrolases"/>
    <property type="match status" value="1"/>
</dbReference>
<keyword evidence="2 7" id="KW-0812">Transmembrane</keyword>
<organism evidence="10 11">
    <name type="scientific">Anaerovibrio lipolyticus DSM 3074</name>
    <dbReference type="NCBI Taxonomy" id="1120997"/>
    <lineage>
        <taxon>Bacteria</taxon>
        <taxon>Bacillati</taxon>
        <taxon>Bacillota</taxon>
        <taxon>Negativicutes</taxon>
        <taxon>Selenomonadales</taxon>
        <taxon>Selenomonadaceae</taxon>
        <taxon>Anaerovibrio</taxon>
    </lineage>
</organism>
<dbReference type="PROSITE" id="PS00211">
    <property type="entry name" value="ABC_TRANSPORTER_1"/>
    <property type="match status" value="1"/>
</dbReference>
<dbReference type="SUPFAM" id="SSF90123">
    <property type="entry name" value="ABC transporter transmembrane region"/>
    <property type="match status" value="1"/>
</dbReference>
<comment type="subcellular location">
    <subcellularLocation>
        <location evidence="1">Cell membrane</location>
        <topology evidence="1">Multi-pass membrane protein</topology>
    </subcellularLocation>
</comment>
<dbReference type="PANTHER" id="PTHR24221">
    <property type="entry name" value="ATP-BINDING CASSETTE SUB-FAMILY B"/>
    <property type="match status" value="1"/>
</dbReference>
<dbReference type="GO" id="GO:0016887">
    <property type="term" value="F:ATP hydrolysis activity"/>
    <property type="evidence" value="ECO:0007669"/>
    <property type="project" value="InterPro"/>
</dbReference>
<dbReference type="InterPro" id="IPR027417">
    <property type="entry name" value="P-loop_NTPase"/>
</dbReference>
<sequence length="580" mass="64888">MKDIFLFLSIFTNRQKKYFVLFLGIMLLGAVLESVGIAAILPLISLMGQPDFLVVNSYAALVADKLNLSTHKEFVIACAVLLIVFYVIKNAFITWEIYIQRKFTMRMQTMFAREILSTYLAKSYMFHVNHNTAKLLRDVNGGASSICNNILMSLFYLGSEIITAIAIWIMLIYVDAFTAIVVAFIMGMIILSIIRIFRGEIVKQGDIQNIANVEYLKWINQALGGIKETKILGKERYFLTEFMSSYTSYAKANQIYSFLSDVPRIIIEMVVVVGLLFLIIFKLTIGDNANDIIPVLGVLAMAAFRLMPSANRIVSFYNAIKNQMPFFYELYGVLLEIRTRLTNDIEVLPIHNTKKISFKQNLLIDNISFSYGEGQDLILEGVTFNIPKGKFVGIIGPSGAGKTTLVDILLGLLKPTTGRILCDEEDIIENTGGWQANLAYVPQEIYLIDGSIRENVALGESEDKIDDELIKKALSMAELDTYVNTLPDGLDTFVGERGVKLSGGQRQRIGIARALYQKPEVLILDEATSALDNETEKAITETILKFKGKITIIAIAHRVSTLEACDYKIKLENGKAEIIN</sequence>
<feature type="transmembrane region" description="Helical" evidence="7">
    <location>
        <begin position="74"/>
        <end position="98"/>
    </location>
</feature>
<evidence type="ECO:0000256" key="5">
    <source>
        <dbReference type="ARBA" id="ARBA00022989"/>
    </source>
</evidence>
<feature type="domain" description="ABC transmembrane type-1" evidence="9">
    <location>
        <begin position="20"/>
        <end position="322"/>
    </location>
</feature>
<evidence type="ECO:0000313" key="10">
    <source>
        <dbReference type="EMBL" id="SHI95757.1"/>
    </source>
</evidence>
<gene>
    <name evidence="10" type="ORF">SAMN02745671_02228</name>
</gene>
<dbReference type="OrthoDB" id="9770415at2"/>
<dbReference type="PROSITE" id="PS50929">
    <property type="entry name" value="ABC_TM1F"/>
    <property type="match status" value="1"/>
</dbReference>
<feature type="domain" description="ABC transporter" evidence="8">
    <location>
        <begin position="362"/>
        <end position="579"/>
    </location>
</feature>
<feature type="transmembrane region" description="Helical" evidence="7">
    <location>
        <begin position="154"/>
        <end position="173"/>
    </location>
</feature>
<evidence type="ECO:0000256" key="1">
    <source>
        <dbReference type="ARBA" id="ARBA00004651"/>
    </source>
</evidence>
<dbReference type="GO" id="GO:0034040">
    <property type="term" value="F:ATPase-coupled lipid transmembrane transporter activity"/>
    <property type="evidence" value="ECO:0007669"/>
    <property type="project" value="TreeGrafter"/>
</dbReference>
<keyword evidence="5 7" id="KW-1133">Transmembrane helix</keyword>
<proteinExistence type="predicted"/>
<accession>A0A1M6FDL5</accession>
<dbReference type="InterPro" id="IPR003439">
    <property type="entry name" value="ABC_transporter-like_ATP-bd"/>
</dbReference>
<dbReference type="EMBL" id="FQYW01000020">
    <property type="protein sequence ID" value="SHI95757.1"/>
    <property type="molecule type" value="Genomic_DNA"/>
</dbReference>
<dbReference type="AlphaFoldDB" id="A0A1M6FDL5"/>
<feature type="transmembrane region" description="Helical" evidence="7">
    <location>
        <begin position="265"/>
        <end position="285"/>
    </location>
</feature>
<dbReference type="GO" id="GO:0005886">
    <property type="term" value="C:plasma membrane"/>
    <property type="evidence" value="ECO:0007669"/>
    <property type="project" value="UniProtKB-SubCell"/>
</dbReference>
<evidence type="ECO:0000259" key="8">
    <source>
        <dbReference type="PROSITE" id="PS50893"/>
    </source>
</evidence>
<dbReference type="GO" id="GO:0005524">
    <property type="term" value="F:ATP binding"/>
    <property type="evidence" value="ECO:0007669"/>
    <property type="project" value="UniProtKB-KW"/>
</dbReference>
<keyword evidence="3" id="KW-0547">Nucleotide-binding</keyword>
<evidence type="ECO:0000256" key="7">
    <source>
        <dbReference type="SAM" id="Phobius"/>
    </source>
</evidence>